<dbReference type="PANTHER" id="PTHR21600:SF89">
    <property type="entry name" value="RIBOSOMAL LARGE SUBUNIT PSEUDOURIDINE SYNTHASE A"/>
    <property type="match status" value="1"/>
</dbReference>
<dbReference type="InterPro" id="IPR020103">
    <property type="entry name" value="PsdUridine_synth_cat_dom_sf"/>
</dbReference>
<dbReference type="GO" id="GO:0003723">
    <property type="term" value="F:RNA binding"/>
    <property type="evidence" value="ECO:0007669"/>
    <property type="project" value="InterPro"/>
</dbReference>
<dbReference type="GO" id="GO:0140098">
    <property type="term" value="F:catalytic activity, acting on RNA"/>
    <property type="evidence" value="ECO:0007669"/>
    <property type="project" value="UniProtKB-ARBA"/>
</dbReference>
<evidence type="ECO:0000259" key="2">
    <source>
        <dbReference type="Pfam" id="PF00849"/>
    </source>
</evidence>
<feature type="compositionally biased region" description="Basic and acidic residues" evidence="1">
    <location>
        <begin position="137"/>
        <end position="160"/>
    </location>
</feature>
<sequence length="587" mass="64081">MDPLVTALEPAPRADEVPEAFPSPFDALGPHALARRAAESLQATLREGFIAPGLASDSLQGPDGGKMFGVLVVRQPDGTLGVLRAFSAMLAGRWDVPGFVPPVFDRETRARVEPVADATVKALLARAEAWSASDELRRLREDDDARQSREATEREAMRLRHDARRRQRHERRAVILATPVHLEPRAAEALPPLASTKAVEAPHATVPPLSEATRAEALHALDQESRGDKAEKRRWDAVQEEARRQLAPARAKAERRVRALDRLRRIVSRGFMKQFHDTYAITNARGETRPLRSLYGGAEPPSGAGDCAGAKLLAHAFAHGLQPVALAEFWWGTPPASGGRIQGAFYPACRDKCGPLLPFMLEGLNVSAPRVFVPPPAPTPELSIVFEDAWLVVIDKPCGLLSVPGRDASLLDSVLTRLRARYPHATGPLLAHRLDLDTSGLLVAALDSRTHASLQRQFLHRDVAKHYVALIDGPVQGDAGTITLPLRVDLDDRPRQIVDPVHGKPAVTDWEVLRREAGHTRVAFHPRTGRTHQLRVHAAHPQGLGAPIVGDPLYGHAGLRLHLHAETLSFTHPATGQRVSFTRAAPF</sequence>
<dbReference type="Proteomes" id="UP000528460">
    <property type="component" value="Unassembled WGS sequence"/>
</dbReference>
<organism evidence="3 4">
    <name type="scientific">Corallococcus exercitus</name>
    <dbReference type="NCBI Taxonomy" id="2316736"/>
    <lineage>
        <taxon>Bacteria</taxon>
        <taxon>Pseudomonadati</taxon>
        <taxon>Myxococcota</taxon>
        <taxon>Myxococcia</taxon>
        <taxon>Myxococcales</taxon>
        <taxon>Cystobacterineae</taxon>
        <taxon>Myxococcaceae</taxon>
        <taxon>Corallococcus</taxon>
    </lineage>
</organism>
<evidence type="ECO:0000256" key="1">
    <source>
        <dbReference type="SAM" id="MobiDB-lite"/>
    </source>
</evidence>
<feature type="domain" description="Pseudouridine synthase RsuA/RluA-like" evidence="2">
    <location>
        <begin position="391"/>
        <end position="540"/>
    </location>
</feature>
<evidence type="ECO:0000313" key="4">
    <source>
        <dbReference type="Proteomes" id="UP000528460"/>
    </source>
</evidence>
<dbReference type="InterPro" id="IPR050188">
    <property type="entry name" value="RluA_PseudoU_synthase"/>
</dbReference>
<protein>
    <submittedName>
        <fullName evidence="3">RluA family pseudouridine synthase</fullName>
    </submittedName>
</protein>
<comment type="caution">
    <text evidence="3">The sequence shown here is derived from an EMBL/GenBank/DDBJ whole genome shotgun (WGS) entry which is preliminary data.</text>
</comment>
<dbReference type="SUPFAM" id="SSF55120">
    <property type="entry name" value="Pseudouridine synthase"/>
    <property type="match status" value="1"/>
</dbReference>
<gene>
    <name evidence="3" type="ORF">HNS30_22600</name>
</gene>
<dbReference type="GO" id="GO:0009982">
    <property type="term" value="F:pseudouridine synthase activity"/>
    <property type="evidence" value="ECO:0007669"/>
    <property type="project" value="InterPro"/>
</dbReference>
<dbReference type="InterPro" id="IPR006145">
    <property type="entry name" value="PsdUridine_synth_RsuA/RluA"/>
</dbReference>
<dbReference type="CDD" id="cd02869">
    <property type="entry name" value="PseudoU_synth_RluA_like"/>
    <property type="match status" value="1"/>
</dbReference>
<dbReference type="InterPro" id="IPR006224">
    <property type="entry name" value="PsdUridine_synth_RluA-like_CS"/>
</dbReference>
<feature type="region of interest" description="Disordered" evidence="1">
    <location>
        <begin position="137"/>
        <end position="170"/>
    </location>
</feature>
<dbReference type="GO" id="GO:0000455">
    <property type="term" value="P:enzyme-directed rRNA pseudouridine synthesis"/>
    <property type="evidence" value="ECO:0007669"/>
    <property type="project" value="TreeGrafter"/>
</dbReference>
<dbReference type="PROSITE" id="PS01129">
    <property type="entry name" value="PSI_RLU"/>
    <property type="match status" value="1"/>
</dbReference>
<evidence type="ECO:0000313" key="3">
    <source>
        <dbReference type="EMBL" id="NOK11835.1"/>
    </source>
</evidence>
<accession>A0A7Y4JVB8</accession>
<dbReference type="PANTHER" id="PTHR21600">
    <property type="entry name" value="MITOCHONDRIAL RNA PSEUDOURIDINE SYNTHASE"/>
    <property type="match status" value="1"/>
</dbReference>
<dbReference type="Pfam" id="PF00849">
    <property type="entry name" value="PseudoU_synth_2"/>
    <property type="match status" value="1"/>
</dbReference>
<feature type="compositionally biased region" description="Basic residues" evidence="1">
    <location>
        <begin position="161"/>
        <end position="170"/>
    </location>
</feature>
<dbReference type="AlphaFoldDB" id="A0A7Y4JVB8"/>
<proteinExistence type="predicted"/>
<reference evidence="3 4" key="1">
    <citation type="submission" date="2020-05" db="EMBL/GenBank/DDBJ databases">
        <authorList>
            <person name="Whitworth D."/>
        </authorList>
    </citation>
    <scope>NUCLEOTIDE SEQUENCE [LARGE SCALE GENOMIC DNA]</scope>
    <source>
        <strain evidence="3 4">CA046A</strain>
    </source>
</reference>
<dbReference type="EMBL" id="JABFJW010000185">
    <property type="protein sequence ID" value="NOK11835.1"/>
    <property type="molecule type" value="Genomic_DNA"/>
</dbReference>
<name>A0A7Y4JVB8_9BACT</name>
<dbReference type="Gene3D" id="3.30.2350.10">
    <property type="entry name" value="Pseudouridine synthase"/>
    <property type="match status" value="1"/>
</dbReference>